<gene>
    <name evidence="3" type="ORF">M0D58_00880</name>
</gene>
<evidence type="ECO:0000313" key="4">
    <source>
        <dbReference type="Proteomes" id="UP000830552"/>
    </source>
</evidence>
<dbReference type="Proteomes" id="UP000830552">
    <property type="component" value="Chromosome"/>
</dbReference>
<keyword evidence="4" id="KW-1185">Reference proteome</keyword>
<protein>
    <submittedName>
        <fullName evidence="3">Alpha/beta hydrolase</fullName>
    </submittedName>
</protein>
<sequence>MKKLLLFLCFLMVNLIIAQEKIILWPKGQMPNSKGLQLKTEEKDGRIIQIKEPELFAFLPPKEERKPMAVIVIPGGGYYKLTYDLGGYQIAKWFNTLGISAFVLNYRLPISPDVKQREIAPLQDIQAAIKYIRKNAEQYGISPEQIGVIGTSAGGHLAASVSNIATDYTELKDGWTSISTIPNFAILISPVIDLGEFAHVGSRKSLLGENASPEKISEYSMQNRVTEKTPPTILFHAQNDKTVPVMNSLLYYQAMTKNKVKGSLFIFLEGEHKIGITNKSELTDNWKKLCSDWLKTLFPNK</sequence>
<dbReference type="Pfam" id="PF20434">
    <property type="entry name" value="BD-FAE"/>
    <property type="match status" value="1"/>
</dbReference>
<proteinExistence type="predicted"/>
<dbReference type="InterPro" id="IPR050300">
    <property type="entry name" value="GDXG_lipolytic_enzyme"/>
</dbReference>
<dbReference type="InterPro" id="IPR049492">
    <property type="entry name" value="BD-FAE-like_dom"/>
</dbReference>
<accession>A0ABY4K5P0</accession>
<reference evidence="3" key="1">
    <citation type="submission" date="2022-04" db="EMBL/GenBank/DDBJ databases">
        <title>Evolutionary, genomic, and biogeographic characterization of Chryseobacterium nepalense represented by a plastic-degrading bacterium AC3.</title>
        <authorList>
            <person name="Yin Z."/>
            <person name="Liu X."/>
            <person name="Wang D."/>
            <person name="Xie Z."/>
        </authorList>
    </citation>
    <scope>NUCLEOTIDE SEQUENCE</scope>
    <source>
        <strain evidence="3">AC3</strain>
    </source>
</reference>
<evidence type="ECO:0000313" key="3">
    <source>
        <dbReference type="EMBL" id="UPQ76112.1"/>
    </source>
</evidence>
<dbReference type="PANTHER" id="PTHR48081:SF6">
    <property type="entry name" value="PEPTIDASE S9 PROLYL OLIGOPEPTIDASE CATALYTIC DOMAIN-CONTAINING PROTEIN"/>
    <property type="match status" value="1"/>
</dbReference>
<dbReference type="GO" id="GO:0016787">
    <property type="term" value="F:hydrolase activity"/>
    <property type="evidence" value="ECO:0007669"/>
    <property type="project" value="UniProtKB-KW"/>
</dbReference>
<dbReference type="RefSeq" id="WP_248392802.1">
    <property type="nucleotide sequence ID" value="NZ_CP096203.1"/>
</dbReference>
<dbReference type="SUPFAM" id="SSF53474">
    <property type="entry name" value="alpha/beta-Hydrolases"/>
    <property type="match status" value="1"/>
</dbReference>
<keyword evidence="1 3" id="KW-0378">Hydrolase</keyword>
<evidence type="ECO:0000256" key="1">
    <source>
        <dbReference type="ARBA" id="ARBA00022801"/>
    </source>
</evidence>
<name>A0ABY4K5P0_9FLAO</name>
<evidence type="ECO:0000259" key="2">
    <source>
        <dbReference type="Pfam" id="PF20434"/>
    </source>
</evidence>
<dbReference type="PANTHER" id="PTHR48081">
    <property type="entry name" value="AB HYDROLASE SUPERFAMILY PROTEIN C4A8.06C"/>
    <property type="match status" value="1"/>
</dbReference>
<dbReference type="InterPro" id="IPR029058">
    <property type="entry name" value="AB_hydrolase_fold"/>
</dbReference>
<organism evidence="3 4">
    <name type="scientific">Chryseobacterium nepalense</name>
    <dbReference type="NCBI Taxonomy" id="1854498"/>
    <lineage>
        <taxon>Bacteria</taxon>
        <taxon>Pseudomonadati</taxon>
        <taxon>Bacteroidota</taxon>
        <taxon>Flavobacteriia</taxon>
        <taxon>Flavobacteriales</taxon>
        <taxon>Weeksellaceae</taxon>
        <taxon>Chryseobacterium group</taxon>
        <taxon>Chryseobacterium</taxon>
    </lineage>
</organism>
<dbReference type="Gene3D" id="3.40.50.1820">
    <property type="entry name" value="alpha/beta hydrolase"/>
    <property type="match status" value="1"/>
</dbReference>
<dbReference type="EMBL" id="CP096203">
    <property type="protein sequence ID" value="UPQ76112.1"/>
    <property type="molecule type" value="Genomic_DNA"/>
</dbReference>
<feature type="domain" description="BD-FAE-like" evidence="2">
    <location>
        <begin position="58"/>
        <end position="253"/>
    </location>
</feature>